<name>A0ABU0XHC7_9MICO</name>
<dbReference type="InterPro" id="IPR025736">
    <property type="entry name" value="PucR_C-HTH_dom"/>
</dbReference>
<dbReference type="Gene3D" id="1.10.10.2840">
    <property type="entry name" value="PucR C-terminal helix-turn-helix domain"/>
    <property type="match status" value="1"/>
</dbReference>
<dbReference type="PANTHER" id="PTHR33744">
    <property type="entry name" value="CARBOHYDRATE DIACID REGULATOR"/>
    <property type="match status" value="1"/>
</dbReference>
<dbReference type="EMBL" id="JAVFCB010000002">
    <property type="protein sequence ID" value="MDQ4213110.1"/>
    <property type="molecule type" value="Genomic_DNA"/>
</dbReference>
<dbReference type="PANTHER" id="PTHR33744:SF1">
    <property type="entry name" value="DNA-BINDING TRANSCRIPTIONAL ACTIVATOR ADER"/>
    <property type="match status" value="1"/>
</dbReference>
<comment type="caution">
    <text evidence="2">The sequence shown here is derived from an EMBL/GenBank/DDBJ whole genome shotgun (WGS) entry which is preliminary data.</text>
</comment>
<organism evidence="2 3">
    <name type="scientific">Microbacterium capsulatum</name>
    <dbReference type="NCBI Taxonomy" id="3041921"/>
    <lineage>
        <taxon>Bacteria</taxon>
        <taxon>Bacillati</taxon>
        <taxon>Actinomycetota</taxon>
        <taxon>Actinomycetes</taxon>
        <taxon>Micrococcales</taxon>
        <taxon>Microbacteriaceae</taxon>
        <taxon>Microbacterium</taxon>
    </lineage>
</organism>
<dbReference type="RefSeq" id="WP_308488051.1">
    <property type="nucleotide sequence ID" value="NZ_JAVFCB010000002.1"/>
</dbReference>
<evidence type="ECO:0000313" key="3">
    <source>
        <dbReference type="Proteomes" id="UP001230289"/>
    </source>
</evidence>
<dbReference type="Pfam" id="PF13556">
    <property type="entry name" value="HTH_30"/>
    <property type="match status" value="1"/>
</dbReference>
<proteinExistence type="predicted"/>
<dbReference type="Proteomes" id="UP001230289">
    <property type="component" value="Unassembled WGS sequence"/>
</dbReference>
<reference evidence="2 3" key="1">
    <citation type="submission" date="2023-08" db="EMBL/GenBank/DDBJ databases">
        <title>Microbacterium sp. nov., isolated from a waste landfill.</title>
        <authorList>
            <person name="Wen W."/>
        </authorList>
    </citation>
    <scope>NUCLEOTIDE SEQUENCE [LARGE SCALE GENOMIC DNA]</scope>
    <source>
        <strain evidence="2 3">ASV81</strain>
    </source>
</reference>
<dbReference type="InterPro" id="IPR042070">
    <property type="entry name" value="PucR_C-HTH_sf"/>
</dbReference>
<evidence type="ECO:0000259" key="1">
    <source>
        <dbReference type="Pfam" id="PF13556"/>
    </source>
</evidence>
<gene>
    <name evidence="2" type="ORF">RBR11_04210</name>
</gene>
<sequence length="374" mass="40778">MTTDSPPDDGTSTLVQSLELQVALTSIVARGGGIDQLLHGWQARTGEAIAAFHRLGRPVGRSDGFSVELLDRVAAVLATARAPRIGEVLTLSDPSLEITPFAGNDVIRGFLARVPTGGRSSELAAPTMSSMLALEYERYWYLDEPARRLRATHLSRVLSSSDGGGTRALLRSIGVDFTELRGLVIEARNETHAEVLIDDLVAMLGTPLIRQHERMVECLVGSDPRSVLADYGLTVPLGLGTAYAPQHAARSMRQAHLALDTSRRLGTPIEYLDGAAHEFLIRVAPPEYLEAFADATLSSIESVRGGETLLRTLSTWFVERRSVDAAAERMGVHRHTVRNRLQRIVQLTGHDLDGIDAQTELWLALKARGVQERD</sequence>
<feature type="domain" description="PucR C-terminal helix-turn-helix" evidence="1">
    <location>
        <begin position="309"/>
        <end position="367"/>
    </location>
</feature>
<dbReference type="InterPro" id="IPR051448">
    <property type="entry name" value="CdaR-like_regulators"/>
</dbReference>
<evidence type="ECO:0000313" key="2">
    <source>
        <dbReference type="EMBL" id="MDQ4213110.1"/>
    </source>
</evidence>
<accession>A0ABU0XHC7</accession>
<protein>
    <submittedName>
        <fullName evidence="2">Helix-turn-helix domain-containing protein</fullName>
    </submittedName>
</protein>
<keyword evidence="3" id="KW-1185">Reference proteome</keyword>